<protein>
    <recommendedName>
        <fullName evidence="1">Helitron helicase-like domain-containing protein</fullName>
    </recommendedName>
</protein>
<dbReference type="Pfam" id="PF14214">
    <property type="entry name" value="Helitron_like_N"/>
    <property type="match status" value="1"/>
</dbReference>
<name>A0A1X7SLM0_AMPQE</name>
<feature type="domain" description="Helitron helicase-like" evidence="1">
    <location>
        <begin position="22"/>
        <end position="89"/>
    </location>
</feature>
<sequence>MNWFDLMCVLAKCDGKHLSDDEVKELSTSEHRRLLSTYPVIVTHHFFHRFQVFMNHTLNGASKPIGEIKDYFWRVKFQQRGSPHIHSLLWVEMHQILRQ</sequence>
<accession>A0A1X7SLM0</accession>
<dbReference type="InterPro" id="IPR025476">
    <property type="entry name" value="Helitron_helicase-like"/>
</dbReference>
<dbReference type="InParanoid" id="A0A1X7SLM0"/>
<dbReference type="EnsemblMetazoa" id="Aqu2.1.02981_001">
    <property type="protein sequence ID" value="Aqu2.1.02981_001"/>
    <property type="gene ID" value="Aqu2.1.02981"/>
</dbReference>
<evidence type="ECO:0000259" key="1">
    <source>
        <dbReference type="Pfam" id="PF14214"/>
    </source>
</evidence>
<proteinExistence type="predicted"/>
<dbReference type="AlphaFoldDB" id="A0A1X7SLM0"/>
<evidence type="ECO:0000313" key="2">
    <source>
        <dbReference type="EnsemblMetazoa" id="Aqu2.1.02981_001"/>
    </source>
</evidence>
<reference evidence="2" key="1">
    <citation type="submission" date="2017-05" db="UniProtKB">
        <authorList>
            <consortium name="EnsemblMetazoa"/>
        </authorList>
    </citation>
    <scope>IDENTIFICATION</scope>
</reference>
<organism evidence="2">
    <name type="scientific">Amphimedon queenslandica</name>
    <name type="common">Sponge</name>
    <dbReference type="NCBI Taxonomy" id="400682"/>
    <lineage>
        <taxon>Eukaryota</taxon>
        <taxon>Metazoa</taxon>
        <taxon>Porifera</taxon>
        <taxon>Demospongiae</taxon>
        <taxon>Heteroscleromorpha</taxon>
        <taxon>Haplosclerida</taxon>
        <taxon>Niphatidae</taxon>
        <taxon>Amphimedon</taxon>
    </lineage>
</organism>